<comment type="caution">
    <text evidence="13">The sequence shown here is derived from an EMBL/GenBank/DDBJ whole genome shotgun (WGS) entry which is preliminary data.</text>
</comment>
<dbReference type="GO" id="GO:0009298">
    <property type="term" value="P:GDP-mannose biosynthetic process"/>
    <property type="evidence" value="ECO:0007669"/>
    <property type="project" value="UniProtKB-UniPathway"/>
</dbReference>
<dbReference type="PANTHER" id="PTHR46390:SF1">
    <property type="entry name" value="MANNOSE-1-PHOSPHATE GUANYLYLTRANSFERASE"/>
    <property type="match status" value="1"/>
</dbReference>
<proteinExistence type="inferred from homology"/>
<dbReference type="AlphaFoldDB" id="A0A4Q7Z8J3"/>
<dbReference type="GO" id="GO:0005525">
    <property type="term" value="F:GTP binding"/>
    <property type="evidence" value="ECO:0007669"/>
    <property type="project" value="UniProtKB-KW"/>
</dbReference>
<dbReference type="GO" id="GO:0016853">
    <property type="term" value="F:isomerase activity"/>
    <property type="evidence" value="ECO:0007669"/>
    <property type="project" value="UniProtKB-KW"/>
</dbReference>
<evidence type="ECO:0000313" key="14">
    <source>
        <dbReference type="Proteomes" id="UP000292423"/>
    </source>
</evidence>
<keyword evidence="5 13" id="KW-0548">Nucleotidyltransferase</keyword>
<dbReference type="FunFam" id="3.90.550.10:FF:000046">
    <property type="entry name" value="Mannose-1-phosphate guanylyltransferase (GDP)"/>
    <property type="match status" value="1"/>
</dbReference>
<dbReference type="SUPFAM" id="SSF53448">
    <property type="entry name" value="Nucleotide-diphospho-sugar transferases"/>
    <property type="match status" value="1"/>
</dbReference>
<evidence type="ECO:0000313" key="13">
    <source>
        <dbReference type="EMBL" id="RZU46842.1"/>
    </source>
</evidence>
<dbReference type="CDD" id="cd02213">
    <property type="entry name" value="cupin_PMI_typeII_C"/>
    <property type="match status" value="1"/>
</dbReference>
<gene>
    <name evidence="13" type="ORF">EV700_1227</name>
</gene>
<dbReference type="FunFam" id="2.60.120.10:FF:000032">
    <property type="entry name" value="Mannose-1-phosphate guanylyltransferase/mannose-6-phosphate isomerase"/>
    <property type="match status" value="1"/>
</dbReference>
<reference evidence="13 14" key="1">
    <citation type="submission" date="2019-02" db="EMBL/GenBank/DDBJ databases">
        <title>Genomic Encyclopedia of Type Strains, Phase IV (KMG-IV): sequencing the most valuable type-strain genomes for metagenomic binning, comparative biology and taxonomic classification.</title>
        <authorList>
            <person name="Goeker M."/>
        </authorList>
    </citation>
    <scope>NUCLEOTIDE SEQUENCE [LARGE SCALE GENOMIC DNA]</scope>
    <source>
        <strain evidence="13 14">DSM 105135</strain>
    </source>
</reference>
<name>A0A4Q7Z8J3_9GAMM</name>
<keyword evidence="7" id="KW-0342">GTP-binding</keyword>
<sequence>MDIRPVILCGGSGTRLWPLSREQHPKQLLSLISEHSLLQSTLLRSEDALTGNPIVVCNADHRFMIAEQLRQVGHTNSTIILEPSGRNTAPALALAVFEARRNAPDAVLVVMPSDHVVTDTNAFKAALENAVNIAKQGYIATFGVPPVTPETGYGYIRRGNQVKSAEAFLVDSFVEKPNLETARLYLSSNEYYWNSGIFVALASVFEAELKKFALDNVFSACFSAMEKSHIDIDFIRPDSMEFLASDNISIDYAVMEKTDKAVVIPLDAGWSDIGSFQSLWSTLEHDANGNHIKGDVVLKDSTNCYVHSSNRLVATLGVSNLAIIETNDAILVINQDRTQEVKDIVNILKSSGRPEALTHHKVYRPWGYYETIDHGNRYQVKRIGVLPGASLSLQMHYHRAEHWIVVSGTAEVTCDENVFLVSENESTYIPLGKRHRLHNPGKITLEMIEVQSGNYLGEDDIVRFNDNYGRA</sequence>
<dbReference type="Pfam" id="PF00483">
    <property type="entry name" value="NTP_transferase"/>
    <property type="match status" value="1"/>
</dbReference>
<evidence type="ECO:0000256" key="4">
    <source>
        <dbReference type="ARBA" id="ARBA00022679"/>
    </source>
</evidence>
<dbReference type="InterPro" id="IPR029044">
    <property type="entry name" value="Nucleotide-diphossugar_trans"/>
</dbReference>
<dbReference type="Pfam" id="PF01050">
    <property type="entry name" value="MannoseP_isomer"/>
    <property type="match status" value="1"/>
</dbReference>
<dbReference type="InterPro" id="IPR011051">
    <property type="entry name" value="RmlC_Cupin_sf"/>
</dbReference>
<dbReference type="InterPro" id="IPR054566">
    <property type="entry name" value="ManC/GMP-like_b-helix"/>
</dbReference>
<dbReference type="SUPFAM" id="SSF51182">
    <property type="entry name" value="RmlC-like cupins"/>
    <property type="match status" value="1"/>
</dbReference>
<dbReference type="PANTHER" id="PTHR46390">
    <property type="entry name" value="MANNOSE-1-PHOSPHATE GUANYLYLTRANSFERASE"/>
    <property type="match status" value="1"/>
</dbReference>
<dbReference type="EC" id="2.7.7.13" evidence="3"/>
<evidence type="ECO:0000256" key="6">
    <source>
        <dbReference type="ARBA" id="ARBA00022741"/>
    </source>
</evidence>
<feature type="domain" description="MannoseP isomerase/GMP-like beta-helix" evidence="12">
    <location>
        <begin position="294"/>
        <end position="346"/>
    </location>
</feature>
<dbReference type="UniPathway" id="UPA00126">
    <property type="reaction ID" value="UER00930"/>
</dbReference>
<dbReference type="InterPro" id="IPR001538">
    <property type="entry name" value="Man6P_isomerase-2_C"/>
</dbReference>
<evidence type="ECO:0000259" key="11">
    <source>
        <dbReference type="Pfam" id="PF01050"/>
    </source>
</evidence>
<evidence type="ECO:0000259" key="12">
    <source>
        <dbReference type="Pfam" id="PF22640"/>
    </source>
</evidence>
<evidence type="ECO:0000256" key="9">
    <source>
        <dbReference type="RuleBase" id="RU004190"/>
    </source>
</evidence>
<dbReference type="Proteomes" id="UP000292423">
    <property type="component" value="Unassembled WGS sequence"/>
</dbReference>
<dbReference type="InterPro" id="IPR014710">
    <property type="entry name" value="RmlC-like_jellyroll"/>
</dbReference>
<dbReference type="GO" id="GO:0004475">
    <property type="term" value="F:mannose-1-phosphate guanylyltransferase (GTP) activity"/>
    <property type="evidence" value="ECO:0007669"/>
    <property type="project" value="UniProtKB-EC"/>
</dbReference>
<dbReference type="InterPro" id="IPR051161">
    <property type="entry name" value="Mannose-6P_isomerase_type2"/>
</dbReference>
<dbReference type="CDD" id="cd02509">
    <property type="entry name" value="GDP-M1P_Guanylyltransferase"/>
    <property type="match status" value="1"/>
</dbReference>
<dbReference type="NCBIfam" id="TIGR01479">
    <property type="entry name" value="GMP_PMI"/>
    <property type="match status" value="1"/>
</dbReference>
<feature type="domain" description="Mannose-6-phosphate isomerase type II C-terminal" evidence="11">
    <location>
        <begin position="353"/>
        <end position="466"/>
    </location>
</feature>
<protein>
    <recommendedName>
        <fullName evidence="3">mannose-1-phosphate guanylyltransferase</fullName>
        <ecNumber evidence="3">2.7.7.13</ecNumber>
    </recommendedName>
</protein>
<evidence type="ECO:0000256" key="2">
    <source>
        <dbReference type="ARBA" id="ARBA00006115"/>
    </source>
</evidence>
<comment type="similarity">
    <text evidence="2 9">Belongs to the mannose-6-phosphate isomerase type 2 family.</text>
</comment>
<dbReference type="InterPro" id="IPR006375">
    <property type="entry name" value="Man1P_GuaTrfase/Man6P_Isoase"/>
</dbReference>
<dbReference type="Gene3D" id="3.90.550.10">
    <property type="entry name" value="Spore Coat Polysaccharide Biosynthesis Protein SpsA, Chain A"/>
    <property type="match status" value="1"/>
</dbReference>
<evidence type="ECO:0000256" key="7">
    <source>
        <dbReference type="ARBA" id="ARBA00023134"/>
    </source>
</evidence>
<dbReference type="OrthoDB" id="9806359at2"/>
<evidence type="ECO:0000256" key="3">
    <source>
        <dbReference type="ARBA" id="ARBA00012387"/>
    </source>
</evidence>
<evidence type="ECO:0000259" key="10">
    <source>
        <dbReference type="Pfam" id="PF00483"/>
    </source>
</evidence>
<keyword evidence="14" id="KW-1185">Reference proteome</keyword>
<keyword evidence="13" id="KW-0413">Isomerase</keyword>
<dbReference type="RefSeq" id="WP_130411818.1">
    <property type="nucleotide sequence ID" value="NZ_SHKX01000011.1"/>
</dbReference>
<accession>A0A4Q7Z8J3</accession>
<evidence type="ECO:0000256" key="1">
    <source>
        <dbReference type="ARBA" id="ARBA00004823"/>
    </source>
</evidence>
<feature type="domain" description="Nucleotidyl transferase" evidence="10">
    <location>
        <begin position="5"/>
        <end position="287"/>
    </location>
</feature>
<keyword evidence="4 13" id="KW-0808">Transferase</keyword>
<comment type="pathway">
    <text evidence="1">Nucleotide-sugar biosynthesis; GDP-alpha-D-mannose biosynthesis; GDP-alpha-D-mannose from alpha-D-mannose 1-phosphate (GTP route): step 1/1.</text>
</comment>
<dbReference type="InterPro" id="IPR005835">
    <property type="entry name" value="NTP_transferase_dom"/>
</dbReference>
<dbReference type="EMBL" id="SHKX01000011">
    <property type="protein sequence ID" value="RZU46842.1"/>
    <property type="molecule type" value="Genomic_DNA"/>
</dbReference>
<evidence type="ECO:0000256" key="5">
    <source>
        <dbReference type="ARBA" id="ARBA00022695"/>
    </source>
</evidence>
<dbReference type="InterPro" id="IPR049577">
    <property type="entry name" value="GMPP_N"/>
</dbReference>
<organism evidence="13 14">
    <name type="scientific">Fluviicoccus keumensis</name>
    <dbReference type="NCBI Taxonomy" id="1435465"/>
    <lineage>
        <taxon>Bacteria</taxon>
        <taxon>Pseudomonadati</taxon>
        <taxon>Pseudomonadota</taxon>
        <taxon>Gammaproteobacteria</taxon>
        <taxon>Moraxellales</taxon>
        <taxon>Moraxellaceae</taxon>
        <taxon>Fluviicoccus</taxon>
    </lineage>
</organism>
<keyword evidence="6" id="KW-0547">Nucleotide-binding</keyword>
<dbReference type="Pfam" id="PF22640">
    <property type="entry name" value="ManC_GMP_beta-helix"/>
    <property type="match status" value="1"/>
</dbReference>
<dbReference type="Gene3D" id="2.60.120.10">
    <property type="entry name" value="Jelly Rolls"/>
    <property type="match status" value="1"/>
</dbReference>
<comment type="catalytic activity">
    <reaction evidence="8">
        <text>alpha-D-mannose 1-phosphate + GTP + H(+) = GDP-alpha-D-mannose + diphosphate</text>
        <dbReference type="Rhea" id="RHEA:15229"/>
        <dbReference type="ChEBI" id="CHEBI:15378"/>
        <dbReference type="ChEBI" id="CHEBI:33019"/>
        <dbReference type="ChEBI" id="CHEBI:37565"/>
        <dbReference type="ChEBI" id="CHEBI:57527"/>
        <dbReference type="ChEBI" id="CHEBI:58409"/>
        <dbReference type="EC" id="2.7.7.13"/>
    </reaction>
</comment>
<dbReference type="GO" id="GO:0000271">
    <property type="term" value="P:polysaccharide biosynthetic process"/>
    <property type="evidence" value="ECO:0007669"/>
    <property type="project" value="InterPro"/>
</dbReference>
<evidence type="ECO:0000256" key="8">
    <source>
        <dbReference type="ARBA" id="ARBA00047343"/>
    </source>
</evidence>